<dbReference type="SUPFAM" id="SSF50475">
    <property type="entry name" value="FMN-binding split barrel"/>
    <property type="match status" value="1"/>
</dbReference>
<organism evidence="2 3">
    <name type="scientific">Minwuia thermotolerans</name>
    <dbReference type="NCBI Taxonomy" id="2056226"/>
    <lineage>
        <taxon>Bacteria</taxon>
        <taxon>Pseudomonadati</taxon>
        <taxon>Pseudomonadota</taxon>
        <taxon>Alphaproteobacteria</taxon>
        <taxon>Minwuiales</taxon>
        <taxon>Minwuiaceae</taxon>
        <taxon>Minwuia</taxon>
    </lineage>
</organism>
<dbReference type="PANTHER" id="PTHR42815:SF2">
    <property type="entry name" value="FAD-BINDING, PUTATIVE (AFU_ORTHOLOGUE AFUA_6G07600)-RELATED"/>
    <property type="match status" value="1"/>
</dbReference>
<evidence type="ECO:0000313" key="3">
    <source>
        <dbReference type="Proteomes" id="UP000229498"/>
    </source>
</evidence>
<dbReference type="OrthoDB" id="9790331at2"/>
<comment type="caution">
    <text evidence="2">The sequence shown here is derived from an EMBL/GenBank/DDBJ whole genome shotgun (WGS) entry which is preliminary data.</text>
</comment>
<dbReference type="InterPro" id="IPR024029">
    <property type="entry name" value="Pyridox_Oxase_FMN-dep"/>
</dbReference>
<dbReference type="PANTHER" id="PTHR42815">
    <property type="entry name" value="FAD-BINDING, PUTATIVE (AFU_ORTHOLOGUE AFUA_6G07600)-RELATED"/>
    <property type="match status" value="1"/>
</dbReference>
<gene>
    <name evidence="2" type="ORF">CVT23_17050</name>
</gene>
<dbReference type="AlphaFoldDB" id="A0A2M9FY90"/>
<name>A0A2M9FY90_9PROT</name>
<dbReference type="InterPro" id="IPR011576">
    <property type="entry name" value="Pyridox_Oxase_N"/>
</dbReference>
<dbReference type="NCBIfam" id="TIGR04025">
    <property type="entry name" value="PPOX_FMN_DR2398"/>
    <property type="match status" value="1"/>
</dbReference>
<evidence type="ECO:0000259" key="1">
    <source>
        <dbReference type="Pfam" id="PF01243"/>
    </source>
</evidence>
<dbReference type="EMBL" id="PHIG01000044">
    <property type="protein sequence ID" value="PJK28409.1"/>
    <property type="molecule type" value="Genomic_DNA"/>
</dbReference>
<evidence type="ECO:0000313" key="2">
    <source>
        <dbReference type="EMBL" id="PJK28409.1"/>
    </source>
</evidence>
<dbReference type="Pfam" id="PF01243">
    <property type="entry name" value="PNPOx_N"/>
    <property type="match status" value="1"/>
</dbReference>
<dbReference type="InterPro" id="IPR012349">
    <property type="entry name" value="Split_barrel_FMN-bd"/>
</dbReference>
<dbReference type="Gene3D" id="2.30.110.10">
    <property type="entry name" value="Electron Transport, Fmn-binding Protein, Chain A"/>
    <property type="match status" value="1"/>
</dbReference>
<dbReference type="Proteomes" id="UP000229498">
    <property type="component" value="Unassembled WGS sequence"/>
</dbReference>
<reference evidence="2 3" key="1">
    <citation type="submission" date="2017-11" db="EMBL/GenBank/DDBJ databases">
        <title>Draft genome sequence of Rhizobiales bacterium SY3-13.</title>
        <authorList>
            <person name="Sun C."/>
        </authorList>
    </citation>
    <scope>NUCLEOTIDE SEQUENCE [LARGE SCALE GENOMIC DNA]</scope>
    <source>
        <strain evidence="2 3">SY3-13</strain>
    </source>
</reference>
<keyword evidence="3" id="KW-1185">Reference proteome</keyword>
<dbReference type="RefSeq" id="WP_109795777.1">
    <property type="nucleotide sequence ID" value="NZ_PHIG01000044.1"/>
</dbReference>
<proteinExistence type="predicted"/>
<protein>
    <recommendedName>
        <fullName evidence="1">Pyridoxamine 5'-phosphate oxidase N-terminal domain-containing protein</fullName>
    </recommendedName>
</protein>
<accession>A0A2M9FY90</accession>
<sequence>MDRIQTIEQLEAIYGEVPERALVKESPTLIPEYAAFVRRAPFCMLATVGPEGVDVSPRGDPPGFVRVADERTLMLPDRRGNNRVDSLRNIVRDGRASLIFMIPGIGETLRVNGRADLAIDPGLLESFAFEGKTPRCIVRVHVETVYFQCQKALARSGLWDPAAQADRSEVPTAGQMLQALMQDRDFDGDEYDRTYPEHMARTIY</sequence>
<feature type="domain" description="Pyridoxamine 5'-phosphate oxidase N-terminal" evidence="1">
    <location>
        <begin position="31"/>
        <end position="149"/>
    </location>
</feature>